<accession>X1JV04</accession>
<dbReference type="Gene3D" id="3.90.1750.20">
    <property type="entry name" value="Putative Large Serine Recombinase, Chain B, Domain 2"/>
    <property type="match status" value="1"/>
</dbReference>
<dbReference type="InterPro" id="IPR050639">
    <property type="entry name" value="SSR_resolvase"/>
</dbReference>
<dbReference type="GO" id="GO:0003677">
    <property type="term" value="F:DNA binding"/>
    <property type="evidence" value="ECO:0007669"/>
    <property type="project" value="InterPro"/>
</dbReference>
<evidence type="ECO:0000313" key="2">
    <source>
        <dbReference type="EMBL" id="GAH73623.1"/>
    </source>
</evidence>
<dbReference type="Pfam" id="PF07508">
    <property type="entry name" value="Recombinase"/>
    <property type="match status" value="1"/>
</dbReference>
<sequence>FNGDTTDDLLRPVKQWQARQESKDLSKVTIRGLLSKVEGGWWMGGTPPYGYDLCYQNAEGKFLFILRFMPDGSKQLLDEKGNLIRTLARGESLNISKRDQAKLTLSDPERVKVIKRLFKMYAEQGKGYKSLADTLNREGVPAPRGPEWSYIYSGFWTDSTIRSILVNPIYAGDMVWNRRQDGRFHRISKGRAVDRENVHGARLVPNSKEDWIVIRDAHPSLISRRLFEQIKHRLENHPKSIEQRKSNHGRTWNGRRSRFILSGLAKCSLCNNR</sequence>
<dbReference type="PROSITE" id="PS51737">
    <property type="entry name" value="RECOMBINASE_DNA_BIND"/>
    <property type="match status" value="1"/>
</dbReference>
<dbReference type="AlphaFoldDB" id="X1JV04"/>
<protein>
    <recommendedName>
        <fullName evidence="1">Recombinase domain-containing protein</fullName>
    </recommendedName>
</protein>
<dbReference type="PANTHER" id="PTHR30461:SF23">
    <property type="entry name" value="DNA RECOMBINASE-RELATED"/>
    <property type="match status" value="1"/>
</dbReference>
<name>X1JV04_9ZZZZ</name>
<comment type="caution">
    <text evidence="2">The sequence shown here is derived from an EMBL/GenBank/DDBJ whole genome shotgun (WGS) entry which is preliminary data.</text>
</comment>
<gene>
    <name evidence="2" type="ORF">S03H2_41901</name>
</gene>
<dbReference type="InterPro" id="IPR011109">
    <property type="entry name" value="DNA_bind_recombinase_dom"/>
</dbReference>
<dbReference type="EMBL" id="BARU01026053">
    <property type="protein sequence ID" value="GAH73623.1"/>
    <property type="molecule type" value="Genomic_DNA"/>
</dbReference>
<reference evidence="2" key="1">
    <citation type="journal article" date="2014" name="Front. Microbiol.">
        <title>High frequency of phylogenetically diverse reductive dehalogenase-homologous genes in deep subseafloor sedimentary metagenomes.</title>
        <authorList>
            <person name="Kawai M."/>
            <person name="Futagami T."/>
            <person name="Toyoda A."/>
            <person name="Takaki Y."/>
            <person name="Nishi S."/>
            <person name="Hori S."/>
            <person name="Arai W."/>
            <person name="Tsubouchi T."/>
            <person name="Morono Y."/>
            <person name="Uchiyama I."/>
            <person name="Ito T."/>
            <person name="Fujiyama A."/>
            <person name="Inagaki F."/>
            <person name="Takami H."/>
        </authorList>
    </citation>
    <scope>NUCLEOTIDE SEQUENCE</scope>
    <source>
        <strain evidence="2">Expedition CK06-06</strain>
    </source>
</reference>
<feature type="domain" description="Recombinase" evidence="1">
    <location>
        <begin position="94"/>
        <end position="240"/>
    </location>
</feature>
<organism evidence="2">
    <name type="scientific">marine sediment metagenome</name>
    <dbReference type="NCBI Taxonomy" id="412755"/>
    <lineage>
        <taxon>unclassified sequences</taxon>
        <taxon>metagenomes</taxon>
        <taxon>ecological metagenomes</taxon>
    </lineage>
</organism>
<dbReference type="GO" id="GO:0000150">
    <property type="term" value="F:DNA strand exchange activity"/>
    <property type="evidence" value="ECO:0007669"/>
    <property type="project" value="InterPro"/>
</dbReference>
<feature type="non-terminal residue" evidence="2">
    <location>
        <position position="273"/>
    </location>
</feature>
<feature type="non-terminal residue" evidence="2">
    <location>
        <position position="1"/>
    </location>
</feature>
<dbReference type="PANTHER" id="PTHR30461">
    <property type="entry name" value="DNA-INVERTASE FROM LAMBDOID PROPHAGE"/>
    <property type="match status" value="1"/>
</dbReference>
<dbReference type="InterPro" id="IPR038109">
    <property type="entry name" value="DNA_bind_recomb_sf"/>
</dbReference>
<evidence type="ECO:0000259" key="1">
    <source>
        <dbReference type="PROSITE" id="PS51737"/>
    </source>
</evidence>
<proteinExistence type="predicted"/>